<dbReference type="FunFam" id="3.30.470.30:FF:000016">
    <property type="entry name" value="DNA ligase"/>
    <property type="match status" value="1"/>
</dbReference>
<dbReference type="Pfam" id="PF01068">
    <property type="entry name" value="DNA_ligase_A_M"/>
    <property type="match status" value="1"/>
</dbReference>
<keyword evidence="7" id="KW-0227">DNA damage</keyword>
<dbReference type="InterPro" id="IPR012309">
    <property type="entry name" value="DNA_ligase_ATP-dep_C"/>
</dbReference>
<dbReference type="InterPro" id="IPR012308">
    <property type="entry name" value="DNA_ligase_ATP-dep_N"/>
</dbReference>
<name>A0A8X8CFM2_POPTO</name>
<evidence type="ECO:0000256" key="4">
    <source>
        <dbReference type="ARBA" id="ARBA00022741"/>
    </source>
</evidence>
<feature type="domain" description="ATP-dependent DNA ligase family profile" evidence="10">
    <location>
        <begin position="580"/>
        <end position="716"/>
    </location>
</feature>
<dbReference type="PROSITE" id="PS50160">
    <property type="entry name" value="DNA_LIGASE_A3"/>
    <property type="match status" value="1"/>
</dbReference>
<dbReference type="InterPro" id="IPR000977">
    <property type="entry name" value="DNA_ligase_ATP-dep"/>
</dbReference>
<feature type="region of interest" description="Disordered" evidence="9">
    <location>
        <begin position="846"/>
        <end position="880"/>
    </location>
</feature>
<comment type="caution">
    <text evidence="11">The sequence shown here is derived from an EMBL/GenBank/DDBJ whole genome shotgun (WGS) entry which is preliminary data.</text>
</comment>
<dbReference type="Pfam" id="PF04675">
    <property type="entry name" value="DNA_ligase_A_N"/>
    <property type="match status" value="1"/>
</dbReference>
<dbReference type="GO" id="GO:0005634">
    <property type="term" value="C:nucleus"/>
    <property type="evidence" value="ECO:0007669"/>
    <property type="project" value="TreeGrafter"/>
</dbReference>
<dbReference type="Pfam" id="PF04679">
    <property type="entry name" value="DNA_ligase_A_C"/>
    <property type="match status" value="1"/>
</dbReference>
<keyword evidence="4 7" id="KW-0547">Nucleotide-binding</keyword>
<accession>A0A8X8CFM2</accession>
<dbReference type="AlphaFoldDB" id="A0A8X8CFM2"/>
<keyword evidence="2 7" id="KW-0436">Ligase</keyword>
<organism evidence="11 12">
    <name type="scientific">Populus tomentosa</name>
    <name type="common">Chinese white poplar</name>
    <dbReference type="NCBI Taxonomy" id="118781"/>
    <lineage>
        <taxon>Eukaryota</taxon>
        <taxon>Viridiplantae</taxon>
        <taxon>Streptophyta</taxon>
        <taxon>Embryophyta</taxon>
        <taxon>Tracheophyta</taxon>
        <taxon>Spermatophyta</taxon>
        <taxon>Magnoliopsida</taxon>
        <taxon>eudicotyledons</taxon>
        <taxon>Gunneridae</taxon>
        <taxon>Pentapetalae</taxon>
        <taxon>rosids</taxon>
        <taxon>fabids</taxon>
        <taxon>Malpighiales</taxon>
        <taxon>Salicaceae</taxon>
        <taxon>Saliceae</taxon>
        <taxon>Populus</taxon>
    </lineage>
</organism>
<keyword evidence="12" id="KW-1185">Reference proteome</keyword>
<dbReference type="EC" id="6.5.1.1" evidence="7"/>
<dbReference type="NCBIfam" id="TIGR00574">
    <property type="entry name" value="dnl1"/>
    <property type="match status" value="1"/>
</dbReference>
<dbReference type="PANTHER" id="PTHR45674:SF4">
    <property type="entry name" value="DNA LIGASE 1"/>
    <property type="match status" value="1"/>
</dbReference>
<dbReference type="GO" id="GO:0005739">
    <property type="term" value="C:mitochondrion"/>
    <property type="evidence" value="ECO:0007669"/>
    <property type="project" value="TreeGrafter"/>
</dbReference>
<evidence type="ECO:0000256" key="6">
    <source>
        <dbReference type="ARBA" id="ARBA00034003"/>
    </source>
</evidence>
<dbReference type="PANTHER" id="PTHR45674">
    <property type="entry name" value="DNA LIGASE 1/3 FAMILY MEMBER"/>
    <property type="match status" value="1"/>
</dbReference>
<evidence type="ECO:0000256" key="5">
    <source>
        <dbReference type="ARBA" id="ARBA00022840"/>
    </source>
</evidence>
<dbReference type="GO" id="GO:0006273">
    <property type="term" value="P:lagging strand elongation"/>
    <property type="evidence" value="ECO:0007669"/>
    <property type="project" value="TreeGrafter"/>
</dbReference>
<dbReference type="GO" id="GO:0006310">
    <property type="term" value="P:DNA recombination"/>
    <property type="evidence" value="ECO:0007669"/>
    <property type="project" value="UniProtKB-KW"/>
</dbReference>
<dbReference type="CDD" id="cd07969">
    <property type="entry name" value="OBF_DNA_ligase_I"/>
    <property type="match status" value="1"/>
</dbReference>
<reference evidence="11" key="1">
    <citation type="journal article" date="2020" name="bioRxiv">
        <title>Hybrid origin of Populus tomentosa Carr. identified through genome sequencing and phylogenomic analysis.</title>
        <authorList>
            <person name="An X."/>
            <person name="Gao K."/>
            <person name="Chen Z."/>
            <person name="Li J."/>
            <person name="Yang X."/>
            <person name="Yang X."/>
            <person name="Zhou J."/>
            <person name="Guo T."/>
            <person name="Zhao T."/>
            <person name="Huang S."/>
            <person name="Miao D."/>
            <person name="Khan W.U."/>
            <person name="Rao P."/>
            <person name="Ye M."/>
            <person name="Lei B."/>
            <person name="Liao W."/>
            <person name="Wang J."/>
            <person name="Ji L."/>
            <person name="Li Y."/>
            <person name="Guo B."/>
            <person name="Mustafa N.S."/>
            <person name="Li S."/>
            <person name="Yun Q."/>
            <person name="Keller S.R."/>
            <person name="Mao J."/>
            <person name="Zhang R."/>
            <person name="Strauss S.H."/>
        </authorList>
    </citation>
    <scope>NUCLEOTIDE SEQUENCE</scope>
    <source>
        <strain evidence="11">GM15</strain>
        <tissue evidence="11">Leaf</tissue>
    </source>
</reference>
<keyword evidence="7" id="KW-0234">DNA repair</keyword>
<proteinExistence type="inferred from homology"/>
<dbReference type="InterPro" id="IPR050191">
    <property type="entry name" value="ATP-dep_DNA_ligase"/>
</dbReference>
<protein>
    <recommendedName>
        <fullName evidence="7">DNA ligase</fullName>
        <ecNumber evidence="7">6.5.1.1</ecNumber>
    </recommendedName>
</protein>
<dbReference type="GO" id="GO:0005524">
    <property type="term" value="F:ATP binding"/>
    <property type="evidence" value="ECO:0007669"/>
    <property type="project" value="UniProtKB-KW"/>
</dbReference>
<evidence type="ECO:0000256" key="9">
    <source>
        <dbReference type="SAM" id="MobiDB-lite"/>
    </source>
</evidence>
<evidence type="ECO:0000256" key="8">
    <source>
        <dbReference type="RuleBase" id="RU004196"/>
    </source>
</evidence>
<dbReference type="GO" id="GO:0003910">
    <property type="term" value="F:DNA ligase (ATP) activity"/>
    <property type="evidence" value="ECO:0007669"/>
    <property type="project" value="UniProtKB-EC"/>
</dbReference>
<dbReference type="PROSITE" id="PS00697">
    <property type="entry name" value="DNA_LIGASE_A1"/>
    <property type="match status" value="1"/>
</dbReference>
<feature type="compositionally biased region" description="Low complexity" evidence="9">
    <location>
        <begin position="16"/>
        <end position="35"/>
    </location>
</feature>
<sequence>MSTSRPSAFDALMSNARAAASAKKKTQPQPQSKSSSPKKRKTLDHPQNPDKTLNSVQNPQTDESKKLINTPDSSNEPKSEPNSRSDSLLKVNESNKLRVEDKNTELKSKIVLLKKKAGDFKPEMMANWEKGERVPFIFVSLAFDLIANETGRIVITDIVCNMLRTVMDTTPEDLVAVVYLLANKVAPAHEGVELGIGEALIIKALAEACGRKEKEVKKQYKDLGDLGLVAKASRSSQSMMRKPDPLTITKVFNTFQQIAKESGKDSQDKKKNHIKALLVAATDCEPLYLIRLLQTKLRIGLAEQTLLAALGQAAVYTEEHSTPPPHIQSPLEECWHVHETEAWRSVHALTSHLLGSLTDISLRLEKVQTLETSNQYSGKLIVNAKGREYRELFPSRVVPSLLPCSQSILALKEFEVDSILALKEFKVDSTAAKIVKQVYSVLPVYDKIVPALLSDGVWNLPKTCSFTPGVPVGPMLAKPTKGVSEIVTKFQDMEFTCEYKYDGERAQIHYLENGSVEIYSRNSERNTGKFPDVVAVISRLKRPSASSFILDCELVAYDREKKKILPFQILSTRARKNVVMSDIKVNVCIYAFDMLYLNDQPLIQKELKVRREHLYSSFEEEPGFFQFATAITSNDLEEIQKFLDTAVDASCEGLIIKTMNKDATYEPSRRSHNWLKLKKDYMESIGDSLDLVPIGAFHGRGKRTGVYGAFLLACYNSNNEEFQSICKIGTGFSEQVLEERSASLRSQVIPKPKSYYRFGDTIKPDVWFEPKEVWEVKAADLTISPVHRAAIGEVDPDKIPTVHVIAILCAPFFKFPVLQNGVQALDVYLLMGISLRFPRLVRVREDKSPEQASSSEQVGEMYNAQKHNHQNNQDDNDDDD</sequence>
<dbReference type="GO" id="GO:0003677">
    <property type="term" value="F:DNA binding"/>
    <property type="evidence" value="ECO:0007669"/>
    <property type="project" value="InterPro"/>
</dbReference>
<dbReference type="EMBL" id="JAAWWB010000018">
    <property type="protein sequence ID" value="KAG6760671.1"/>
    <property type="molecule type" value="Genomic_DNA"/>
</dbReference>
<dbReference type="GO" id="GO:0071897">
    <property type="term" value="P:DNA biosynthetic process"/>
    <property type="evidence" value="ECO:0007669"/>
    <property type="project" value="InterPro"/>
</dbReference>
<evidence type="ECO:0000259" key="10">
    <source>
        <dbReference type="PROSITE" id="PS50160"/>
    </source>
</evidence>
<dbReference type="PROSITE" id="PS00333">
    <property type="entry name" value="DNA_LIGASE_A2"/>
    <property type="match status" value="1"/>
</dbReference>
<dbReference type="Proteomes" id="UP000886885">
    <property type="component" value="Chromosome 9D"/>
</dbReference>
<evidence type="ECO:0000313" key="11">
    <source>
        <dbReference type="EMBL" id="KAG6760671.1"/>
    </source>
</evidence>
<evidence type="ECO:0000256" key="3">
    <source>
        <dbReference type="ARBA" id="ARBA00022705"/>
    </source>
</evidence>
<dbReference type="GO" id="GO:0006281">
    <property type="term" value="P:DNA repair"/>
    <property type="evidence" value="ECO:0007669"/>
    <property type="project" value="UniProtKB-KW"/>
</dbReference>
<evidence type="ECO:0000256" key="7">
    <source>
        <dbReference type="RuleBase" id="RU000617"/>
    </source>
</evidence>
<keyword evidence="5 7" id="KW-0067">ATP-binding</keyword>
<dbReference type="OrthoDB" id="206088at2759"/>
<dbReference type="FunFam" id="2.40.50.140:FF:000062">
    <property type="entry name" value="DNA ligase"/>
    <property type="match status" value="1"/>
</dbReference>
<evidence type="ECO:0000256" key="1">
    <source>
        <dbReference type="ARBA" id="ARBA00007572"/>
    </source>
</evidence>
<keyword evidence="7" id="KW-0233">DNA recombination</keyword>
<evidence type="ECO:0000313" key="12">
    <source>
        <dbReference type="Proteomes" id="UP000886885"/>
    </source>
</evidence>
<keyword evidence="3" id="KW-0235">DNA replication</keyword>
<gene>
    <name evidence="11" type="ORF">POTOM_033847</name>
</gene>
<evidence type="ECO:0000256" key="2">
    <source>
        <dbReference type="ARBA" id="ARBA00022598"/>
    </source>
</evidence>
<feature type="compositionally biased region" description="Polar residues" evidence="9">
    <location>
        <begin position="49"/>
        <end position="61"/>
    </location>
</feature>
<dbReference type="CDD" id="cd07900">
    <property type="entry name" value="Adenylation_DNA_ligase_I_Euk"/>
    <property type="match status" value="1"/>
</dbReference>
<comment type="similarity">
    <text evidence="1 8">Belongs to the ATP-dependent DNA ligase family.</text>
</comment>
<feature type="region of interest" description="Disordered" evidence="9">
    <location>
        <begin position="1"/>
        <end position="91"/>
    </location>
</feature>
<dbReference type="InterPro" id="IPR016059">
    <property type="entry name" value="DNA_ligase_ATP-dep_CS"/>
</dbReference>
<comment type="catalytic activity">
    <reaction evidence="6 7">
        <text>ATP + (deoxyribonucleotide)n-3'-hydroxyl + 5'-phospho-(deoxyribonucleotide)m = (deoxyribonucleotide)n+m + AMP + diphosphate.</text>
        <dbReference type="EC" id="6.5.1.1"/>
    </reaction>
</comment>
<dbReference type="InterPro" id="IPR012310">
    <property type="entry name" value="DNA_ligase_ATP-dep_cent"/>
</dbReference>